<name>A0A0R1UY51_9LACO</name>
<dbReference type="GeneID" id="98308348"/>
<dbReference type="OrthoDB" id="1644322at2"/>
<reference evidence="1 2" key="1">
    <citation type="journal article" date="2015" name="Genome Announc.">
        <title>Expanding the biotechnology potential of lactobacilli through comparative genomics of 213 strains and associated genera.</title>
        <authorList>
            <person name="Sun Z."/>
            <person name="Harris H.M."/>
            <person name="McCann A."/>
            <person name="Guo C."/>
            <person name="Argimon S."/>
            <person name="Zhang W."/>
            <person name="Yang X."/>
            <person name="Jeffery I.B."/>
            <person name="Cooney J.C."/>
            <person name="Kagawa T.F."/>
            <person name="Liu W."/>
            <person name="Song Y."/>
            <person name="Salvetti E."/>
            <person name="Wrobel A."/>
            <person name="Rasinkangas P."/>
            <person name="Parkhill J."/>
            <person name="Rea M.C."/>
            <person name="O'Sullivan O."/>
            <person name="Ritari J."/>
            <person name="Douillard F.P."/>
            <person name="Paul Ross R."/>
            <person name="Yang R."/>
            <person name="Briner A.E."/>
            <person name="Felis G.E."/>
            <person name="de Vos W.M."/>
            <person name="Barrangou R."/>
            <person name="Klaenhammer T.R."/>
            <person name="Caufield P.W."/>
            <person name="Cui Y."/>
            <person name="Zhang H."/>
            <person name="O'Toole P.W."/>
        </authorList>
    </citation>
    <scope>NUCLEOTIDE SEQUENCE [LARGE SCALE GENOMIC DNA]</scope>
    <source>
        <strain evidence="1 2">DSM 16230</strain>
    </source>
</reference>
<evidence type="ECO:0000313" key="1">
    <source>
        <dbReference type="EMBL" id="KRL98030.1"/>
    </source>
</evidence>
<evidence type="ECO:0000313" key="2">
    <source>
        <dbReference type="Proteomes" id="UP000051166"/>
    </source>
</evidence>
<dbReference type="RefSeq" id="WP_056960962.1">
    <property type="nucleotide sequence ID" value="NZ_AZFQ01000044.1"/>
</dbReference>
<accession>A0A0R1UY51</accession>
<keyword evidence="2" id="KW-1185">Reference proteome</keyword>
<proteinExistence type="predicted"/>
<dbReference type="STRING" id="1423801.FD50_GL000989"/>
<sequence length="140" mass="16479">MRKKDEYRDYSLRKKPITEQEARFFFDHYYQDRGMLKWQGFYLSDHTAAMKQEDQTVQVVPQEEQSLALISKRLKLSWQYQKAAVLQLREISHDNVLCQLKGIVTGYNEEKIIIRSNEGTLHSIDLEEIRNVGLLKTNGG</sequence>
<evidence type="ECO:0008006" key="3">
    <source>
        <dbReference type="Google" id="ProtNLM"/>
    </source>
</evidence>
<dbReference type="Proteomes" id="UP000051166">
    <property type="component" value="Unassembled WGS sequence"/>
</dbReference>
<gene>
    <name evidence="1" type="ORF">FD50_GL000989</name>
</gene>
<dbReference type="PATRIC" id="fig|1423801.4.peg.1004"/>
<dbReference type="EMBL" id="AZFQ01000044">
    <property type="protein sequence ID" value="KRL98030.1"/>
    <property type="molecule type" value="Genomic_DNA"/>
</dbReference>
<dbReference type="AlphaFoldDB" id="A0A0R1UY51"/>
<protein>
    <recommendedName>
        <fullName evidence="3">DNA-directed RNA polymerase beta subunit</fullName>
    </recommendedName>
</protein>
<comment type="caution">
    <text evidence="1">The sequence shown here is derived from an EMBL/GenBank/DDBJ whole genome shotgun (WGS) entry which is preliminary data.</text>
</comment>
<organism evidence="1 2">
    <name type="scientific">Liquorilactobacillus satsumensis DSM 16230 = JCM 12392</name>
    <dbReference type="NCBI Taxonomy" id="1423801"/>
    <lineage>
        <taxon>Bacteria</taxon>
        <taxon>Bacillati</taxon>
        <taxon>Bacillota</taxon>
        <taxon>Bacilli</taxon>
        <taxon>Lactobacillales</taxon>
        <taxon>Lactobacillaceae</taxon>
        <taxon>Liquorilactobacillus</taxon>
    </lineage>
</organism>